<keyword evidence="3 7" id="KW-0812">Transmembrane</keyword>
<name>A0A7C9TPL8_9MICO</name>
<evidence type="ECO:0000256" key="6">
    <source>
        <dbReference type="SAM" id="MobiDB-lite"/>
    </source>
</evidence>
<feature type="transmembrane region" description="Helical" evidence="7">
    <location>
        <begin position="275"/>
        <end position="296"/>
    </location>
</feature>
<feature type="transmembrane region" description="Helical" evidence="7">
    <location>
        <begin position="479"/>
        <end position="501"/>
    </location>
</feature>
<sequence length="533" mass="55355">MLATLVIGLREGLEAALIVGIIAAFLRRTGASLRPMWLGVAAAIALSLGVGVTLEIISAELPQAQQEALETIIGVIAVVFVTSMIAWMNRHAKGLKRDLERSAATAVRGGTTWALVAMAFLAVLKEGFETSVFLLAAFQSSTSSLVAGAGALLGIGISVGIGIGIYRGGIRLNLSKFFRITGVFLVFVAAGLVLSAVRTAHEAGWIQIGQQATIDLGWLAPTGSIQAALLTGILGIPADPRLIEVLAWALYLVPVLAYLLWPVALRPAPERLPRLWVTLAAGLAAVGIVLAIAVPLPGAPATGPATLVSSTGARLGSATLQQTAGTVVVTSRVGGETMVWRYATSAMRTADHEGLAARVWNSTSETVPTGRPTSLTLDELVALAGGRLPVGINATQDPGPFDAAWATRTESTVWMTGTTLLDASRRTVTTLTLRGGGLASPRTISVTAADPVSWTTDAAYAPGVAAALTAARQARAELLLWKLCLPVLFGAASAALLVAAARARRRQRGEQRDEARDRTSAAADAERRLTAGV</sequence>
<feature type="transmembrane region" description="Helical" evidence="7">
    <location>
        <begin position="38"/>
        <end position="59"/>
    </location>
</feature>
<protein>
    <recommendedName>
        <fullName evidence="10">Ferrous iron transporter</fullName>
    </recommendedName>
</protein>
<evidence type="ECO:0000256" key="7">
    <source>
        <dbReference type="SAM" id="Phobius"/>
    </source>
</evidence>
<evidence type="ECO:0000256" key="5">
    <source>
        <dbReference type="ARBA" id="ARBA00023136"/>
    </source>
</evidence>
<evidence type="ECO:0000313" key="8">
    <source>
        <dbReference type="EMBL" id="NEM90615.1"/>
    </source>
</evidence>
<evidence type="ECO:0000256" key="1">
    <source>
        <dbReference type="ARBA" id="ARBA00004141"/>
    </source>
</evidence>
<feature type="transmembrane region" description="Helical" evidence="7">
    <location>
        <begin position="102"/>
        <end position="124"/>
    </location>
</feature>
<comment type="similarity">
    <text evidence="2">Belongs to the oxidase-dependent Fe transporter (OFeT) (TC 9.A.10.1) family.</text>
</comment>
<evidence type="ECO:0000313" key="9">
    <source>
        <dbReference type="Proteomes" id="UP000479756"/>
    </source>
</evidence>
<evidence type="ECO:0008006" key="10">
    <source>
        <dbReference type="Google" id="ProtNLM"/>
    </source>
</evidence>
<dbReference type="PANTHER" id="PTHR31632">
    <property type="entry name" value="IRON TRANSPORTER FTH1"/>
    <property type="match status" value="1"/>
</dbReference>
<dbReference type="AlphaFoldDB" id="A0A7C9TPL8"/>
<evidence type="ECO:0000256" key="3">
    <source>
        <dbReference type="ARBA" id="ARBA00022692"/>
    </source>
</evidence>
<gene>
    <name evidence="8" type="ORF">G3T37_04530</name>
</gene>
<dbReference type="GO" id="GO:0015093">
    <property type="term" value="F:ferrous iron transmembrane transporter activity"/>
    <property type="evidence" value="ECO:0007669"/>
    <property type="project" value="TreeGrafter"/>
</dbReference>
<dbReference type="EMBL" id="JAAGWZ010000001">
    <property type="protein sequence ID" value="NEM90615.1"/>
    <property type="molecule type" value="Genomic_DNA"/>
</dbReference>
<keyword evidence="4 7" id="KW-1133">Transmembrane helix</keyword>
<feature type="compositionally biased region" description="Basic and acidic residues" evidence="6">
    <location>
        <begin position="508"/>
        <end position="533"/>
    </location>
</feature>
<dbReference type="RefSeq" id="WP_163472247.1">
    <property type="nucleotide sequence ID" value="NZ_JAAGWZ010000001.1"/>
</dbReference>
<dbReference type="NCBIfam" id="NF041756">
    <property type="entry name" value="EfeU"/>
    <property type="match status" value="1"/>
</dbReference>
<keyword evidence="5 7" id="KW-0472">Membrane</keyword>
<comment type="subcellular location">
    <subcellularLocation>
        <location evidence="1">Membrane</location>
        <topology evidence="1">Multi-pass membrane protein</topology>
    </subcellularLocation>
</comment>
<dbReference type="Pfam" id="PF03239">
    <property type="entry name" value="FTR1"/>
    <property type="match status" value="1"/>
</dbReference>
<dbReference type="GO" id="GO:0033573">
    <property type="term" value="C:high-affinity iron permease complex"/>
    <property type="evidence" value="ECO:0007669"/>
    <property type="project" value="InterPro"/>
</dbReference>
<feature type="transmembrane region" description="Helical" evidence="7">
    <location>
        <begin position="177"/>
        <end position="197"/>
    </location>
</feature>
<dbReference type="PANTHER" id="PTHR31632:SF2">
    <property type="entry name" value="PLASMA MEMBRANE IRON PERMEASE"/>
    <property type="match status" value="1"/>
</dbReference>
<keyword evidence="9" id="KW-1185">Reference proteome</keyword>
<dbReference type="InterPro" id="IPR004923">
    <property type="entry name" value="FTR1/Fip1/EfeU"/>
</dbReference>
<comment type="caution">
    <text evidence="8">The sequence shown here is derived from an EMBL/GenBank/DDBJ whole genome shotgun (WGS) entry which is preliminary data.</text>
</comment>
<reference evidence="8 9" key="1">
    <citation type="journal article" date="2014" name="Int. J. Syst. Evol. Microbiol.">
        <title>Description of Galbitalea soli gen. nov., sp. nov., and Frondihabitans sucicola sp. nov.</title>
        <authorList>
            <person name="Kim S.J."/>
            <person name="Lim J.M."/>
            <person name="Ahn J.H."/>
            <person name="Weon H.Y."/>
            <person name="Hamada M."/>
            <person name="Suzuki K."/>
            <person name="Ahn T.Y."/>
            <person name="Kwon S.W."/>
        </authorList>
    </citation>
    <scope>NUCLEOTIDE SEQUENCE [LARGE SCALE GENOMIC DNA]</scope>
    <source>
        <strain evidence="8 9">NBRC 108727</strain>
    </source>
</reference>
<evidence type="ECO:0000256" key="2">
    <source>
        <dbReference type="ARBA" id="ARBA00008333"/>
    </source>
</evidence>
<feature type="region of interest" description="Disordered" evidence="6">
    <location>
        <begin position="507"/>
        <end position="533"/>
    </location>
</feature>
<accession>A0A7C9TPL8</accession>
<evidence type="ECO:0000256" key="4">
    <source>
        <dbReference type="ARBA" id="ARBA00022989"/>
    </source>
</evidence>
<feature type="transmembrane region" description="Helical" evidence="7">
    <location>
        <begin position="71"/>
        <end position="90"/>
    </location>
</feature>
<feature type="transmembrane region" description="Helical" evidence="7">
    <location>
        <begin position="144"/>
        <end position="165"/>
    </location>
</feature>
<organism evidence="8 9">
    <name type="scientific">Galbitalea soli</name>
    <dbReference type="NCBI Taxonomy" id="1268042"/>
    <lineage>
        <taxon>Bacteria</taxon>
        <taxon>Bacillati</taxon>
        <taxon>Actinomycetota</taxon>
        <taxon>Actinomycetes</taxon>
        <taxon>Micrococcales</taxon>
        <taxon>Microbacteriaceae</taxon>
        <taxon>Galbitalea</taxon>
    </lineage>
</organism>
<proteinExistence type="inferred from homology"/>
<feature type="transmembrane region" description="Helical" evidence="7">
    <location>
        <begin position="245"/>
        <end position="263"/>
    </location>
</feature>
<dbReference type="Proteomes" id="UP000479756">
    <property type="component" value="Unassembled WGS sequence"/>
</dbReference>